<name>A0A0P0YL94_ENTFC</name>
<keyword evidence="6" id="KW-1133">Transmembrane helix</keyword>
<keyword evidence="6" id="KW-0472">Membrane</keyword>
<dbReference type="SUPFAM" id="SSF47869">
    <property type="entry name" value="Bacteriocin AS-48"/>
    <property type="match status" value="1"/>
</dbReference>
<dbReference type="InterPro" id="IPR009086">
    <property type="entry name" value="Bacteriocin_AS48"/>
</dbReference>
<evidence type="ECO:0000256" key="6">
    <source>
        <dbReference type="SAM" id="Phobius"/>
    </source>
</evidence>
<dbReference type="SMR" id="A0A0P0YL94"/>
<dbReference type="GO" id="GO:0042742">
    <property type="term" value="P:defense response to bacterium"/>
    <property type="evidence" value="ECO:0007669"/>
    <property type="project" value="UniProtKB-KW"/>
</dbReference>
<protein>
    <submittedName>
        <fullName evidence="7">Enterocin NKR-5-3B peptide</fullName>
    </submittedName>
</protein>
<accession>A0A0P0YL94</accession>
<sequence length="87" mass="8740">MKKNLLLVLPIVGIVGLFVGAPMLTANLGISSYAAKKVIDIINTGSAVATIIALVTAVVGGGLITAGIVATAKSLIKKYGAKYAAAW</sequence>
<keyword evidence="6" id="KW-0812">Transmembrane</keyword>
<proteinExistence type="predicted"/>
<dbReference type="GO" id="GO:0031640">
    <property type="term" value="P:killing of cells of another organism"/>
    <property type="evidence" value="ECO:0007669"/>
    <property type="project" value="UniProtKB-KW"/>
</dbReference>
<keyword evidence="2" id="KW-0964">Secreted</keyword>
<keyword evidence="4" id="KW-0044">Antibiotic</keyword>
<gene>
    <name evidence="7" type="primary">enkB</name>
</gene>
<organism evidence="7">
    <name type="scientific">Enterococcus faecium</name>
    <name type="common">Streptococcus faecium</name>
    <dbReference type="NCBI Taxonomy" id="1352"/>
    <lineage>
        <taxon>Bacteria</taxon>
        <taxon>Bacillati</taxon>
        <taxon>Bacillota</taxon>
        <taxon>Bacilli</taxon>
        <taxon>Lactobacillales</taxon>
        <taxon>Enterococcaceae</taxon>
        <taxon>Enterococcus</taxon>
    </lineage>
</organism>
<dbReference type="NCBIfam" id="TIGR03651">
    <property type="entry name" value="circ_ocin_uber"/>
    <property type="match status" value="1"/>
</dbReference>
<evidence type="ECO:0000256" key="3">
    <source>
        <dbReference type="ARBA" id="ARBA00022529"/>
    </source>
</evidence>
<feature type="transmembrane region" description="Helical" evidence="6">
    <location>
        <begin position="46"/>
        <end position="72"/>
    </location>
</feature>
<keyword evidence="5" id="KW-0078">Bacteriocin</keyword>
<evidence type="ECO:0000256" key="1">
    <source>
        <dbReference type="ARBA" id="ARBA00004613"/>
    </source>
</evidence>
<keyword evidence="3" id="KW-0929">Antimicrobial</keyword>
<evidence type="ECO:0000256" key="4">
    <source>
        <dbReference type="ARBA" id="ARBA00023022"/>
    </source>
</evidence>
<dbReference type="InterPro" id="IPR020038">
    <property type="entry name" value="Circ_bacteriocin"/>
</dbReference>
<dbReference type="Pfam" id="PF09221">
    <property type="entry name" value="Bacteriocin_IId"/>
    <property type="match status" value="1"/>
</dbReference>
<comment type="subcellular location">
    <subcellularLocation>
        <location evidence="1">Secreted</location>
    </subcellularLocation>
</comment>
<evidence type="ECO:0000256" key="2">
    <source>
        <dbReference type="ARBA" id="ARBA00022525"/>
    </source>
</evidence>
<dbReference type="Gene3D" id="1.20.225.10">
    <property type="entry name" value="Bacteriocin AS-48"/>
    <property type="match status" value="1"/>
</dbReference>
<dbReference type="GO" id="GO:0005576">
    <property type="term" value="C:extracellular region"/>
    <property type="evidence" value="ECO:0007669"/>
    <property type="project" value="UniProtKB-SubCell"/>
</dbReference>
<reference evidence="7" key="1">
    <citation type="journal article" date="2016" name="J. Bacteriol.">
        <title>Functional Analysis of Genes Involved in the Biosynthesis of Enterocin NKR-5-3B, a Novel Circular Bacteriocin.</title>
        <authorList>
            <person name="Perez R.H."/>
            <person name="Ishibashi N."/>
            <person name="Inoue T."/>
            <person name="Himeno K."/>
            <person name="Masuda Y."/>
            <person name="Sawa N."/>
            <person name="Zendo T."/>
            <person name="Wilaipun P."/>
            <person name="Leelawatcharamas V."/>
            <person name="Nakayama J."/>
            <person name="Sonomoto K."/>
        </authorList>
    </citation>
    <scope>NUCLEOTIDE SEQUENCE</scope>
    <source>
        <strain evidence="7">NKR-5-3</strain>
    </source>
</reference>
<dbReference type="AlphaFoldDB" id="A0A0P0YL94"/>
<evidence type="ECO:0000313" key="7">
    <source>
        <dbReference type="EMBL" id="BAT21392.1"/>
    </source>
</evidence>
<dbReference type="EMBL" id="LC068607">
    <property type="protein sequence ID" value="BAT21392.1"/>
    <property type="molecule type" value="Genomic_DNA"/>
</dbReference>
<evidence type="ECO:0000256" key="5">
    <source>
        <dbReference type="ARBA" id="ARBA00023048"/>
    </source>
</evidence>